<dbReference type="EMBL" id="NKCL01000752">
    <property type="protein sequence ID" value="RSL52700.1"/>
    <property type="molecule type" value="Genomic_DNA"/>
</dbReference>
<dbReference type="SUPFAM" id="SSF48264">
    <property type="entry name" value="Cytochrome P450"/>
    <property type="match status" value="1"/>
</dbReference>
<feature type="transmembrane region" description="Helical" evidence="9">
    <location>
        <begin position="21"/>
        <end position="43"/>
    </location>
</feature>
<evidence type="ECO:0000256" key="8">
    <source>
        <dbReference type="RuleBase" id="RU000461"/>
    </source>
</evidence>
<keyword evidence="6 8" id="KW-0503">Monooxygenase</keyword>
<accession>A0A428PI78</accession>
<organism evidence="10 11">
    <name type="scientific">Fusarium floridanum</name>
    <dbReference type="NCBI Taxonomy" id="1325733"/>
    <lineage>
        <taxon>Eukaryota</taxon>
        <taxon>Fungi</taxon>
        <taxon>Dikarya</taxon>
        <taxon>Ascomycota</taxon>
        <taxon>Pezizomycotina</taxon>
        <taxon>Sordariomycetes</taxon>
        <taxon>Hypocreomycetidae</taxon>
        <taxon>Hypocreales</taxon>
        <taxon>Nectriaceae</taxon>
        <taxon>Fusarium</taxon>
        <taxon>Fusarium solani species complex</taxon>
    </lineage>
</organism>
<evidence type="ECO:0000256" key="7">
    <source>
        <dbReference type="PIRSR" id="PIRSR602403-1"/>
    </source>
</evidence>
<comment type="similarity">
    <text evidence="2 8">Belongs to the cytochrome P450 family.</text>
</comment>
<feature type="binding site" description="axial binding residue" evidence="7">
    <location>
        <position position="414"/>
    </location>
    <ligand>
        <name>heme</name>
        <dbReference type="ChEBI" id="CHEBI:30413"/>
    </ligand>
    <ligandPart>
        <name>Fe</name>
        <dbReference type="ChEBI" id="CHEBI:18248"/>
    </ligandPart>
</feature>
<dbReference type="GO" id="GO:0004497">
    <property type="term" value="F:monooxygenase activity"/>
    <property type="evidence" value="ECO:0007669"/>
    <property type="project" value="UniProtKB-KW"/>
</dbReference>
<evidence type="ECO:0000256" key="9">
    <source>
        <dbReference type="SAM" id="Phobius"/>
    </source>
</evidence>
<name>A0A428PI78_9HYPO</name>
<dbReference type="PRINTS" id="PR00465">
    <property type="entry name" value="EP450IV"/>
</dbReference>
<evidence type="ECO:0000256" key="1">
    <source>
        <dbReference type="ARBA" id="ARBA00001971"/>
    </source>
</evidence>
<keyword evidence="9" id="KW-0812">Transmembrane</keyword>
<keyword evidence="4 8" id="KW-0560">Oxidoreductase</keyword>
<dbReference type="GO" id="GO:0005506">
    <property type="term" value="F:iron ion binding"/>
    <property type="evidence" value="ECO:0007669"/>
    <property type="project" value="InterPro"/>
</dbReference>
<reference evidence="10 11" key="1">
    <citation type="submission" date="2017-06" db="EMBL/GenBank/DDBJ databases">
        <title>Comparative genomic analysis of Ambrosia Fusariam Clade fungi.</title>
        <authorList>
            <person name="Stajich J.E."/>
            <person name="Carrillo J."/>
            <person name="Kijimoto T."/>
            <person name="Eskalen A."/>
            <person name="O'Donnell K."/>
            <person name="Kasson M."/>
        </authorList>
    </citation>
    <scope>NUCLEOTIDE SEQUENCE [LARGE SCALE GENOMIC DNA]</scope>
    <source>
        <strain evidence="10 11">NRRL62606</strain>
    </source>
</reference>
<evidence type="ECO:0008006" key="12">
    <source>
        <dbReference type="Google" id="ProtNLM"/>
    </source>
</evidence>
<protein>
    <recommendedName>
        <fullName evidence="12">Cytochrome P450 monooxygenase ATR2</fullName>
    </recommendedName>
</protein>
<dbReference type="InterPro" id="IPR017972">
    <property type="entry name" value="Cyt_P450_CS"/>
</dbReference>
<dbReference type="PROSITE" id="PS00086">
    <property type="entry name" value="CYTOCHROME_P450"/>
    <property type="match status" value="1"/>
</dbReference>
<sequence>MSAKFEIYYPILASKLEQNALVVAGWGMVSAVLFGALFVWSFAVDARMPKLPIAMQEEVPNKKKRIEIFIKDTRRLLIDSYNKFQDQVFGITTTEDEKQINIVNRKLNPTLPQYVPVIQELIRRHWPLESFDKPTVTRPWPHVMRLVSRISARIFHSAASADNDHWLDIASEHVHSAVVWTENLKKWPAMLRPLVYRFVKGRGYMMQRFEEGKALVAQTLENKKANGGKPLSDPQSLLDYLYESGLGPDDVEAHTIAQINLCVAAIQSMAATVTQCLMDLATHPEYAPELIEEIKIVVEKNNGVVDKRVLTELWKLDSFIKETQRLNPPDLTSFQRKALSDMTLSNGLRIPKGARIVLPTGAINMDREFFEDPQTFDGFRYYRIRTANEAARNTNQMVTVGKKDLTWGYGKHACPGRYIAEVAMKLLVIEFLMRYDIRLPENMKERPKNIEFEGLIIPDPDWELAMKSR</sequence>
<gene>
    <name evidence="10" type="ORF">CEP51_015013</name>
</gene>
<keyword evidence="9" id="KW-1133">Transmembrane helix</keyword>
<keyword evidence="9" id="KW-0472">Membrane</keyword>
<dbReference type="Gene3D" id="1.10.630.10">
    <property type="entry name" value="Cytochrome P450"/>
    <property type="match status" value="1"/>
</dbReference>
<dbReference type="GO" id="GO:0020037">
    <property type="term" value="F:heme binding"/>
    <property type="evidence" value="ECO:0007669"/>
    <property type="project" value="InterPro"/>
</dbReference>
<dbReference type="Pfam" id="PF00067">
    <property type="entry name" value="p450"/>
    <property type="match status" value="1"/>
</dbReference>
<comment type="cofactor">
    <cofactor evidence="1 7">
        <name>heme</name>
        <dbReference type="ChEBI" id="CHEBI:30413"/>
    </cofactor>
</comment>
<evidence type="ECO:0000256" key="3">
    <source>
        <dbReference type="ARBA" id="ARBA00022723"/>
    </source>
</evidence>
<keyword evidence="11" id="KW-1185">Reference proteome</keyword>
<keyword evidence="3 7" id="KW-0479">Metal-binding</keyword>
<dbReference type="CDD" id="cd11041">
    <property type="entry name" value="CYP503A1-like"/>
    <property type="match status" value="1"/>
</dbReference>
<dbReference type="AlphaFoldDB" id="A0A428PI78"/>
<dbReference type="PANTHER" id="PTHR46206:SF4">
    <property type="entry name" value="P450, PUTATIVE (EUROFUNG)-RELATED"/>
    <property type="match status" value="1"/>
</dbReference>
<dbReference type="PANTHER" id="PTHR46206">
    <property type="entry name" value="CYTOCHROME P450"/>
    <property type="match status" value="1"/>
</dbReference>
<dbReference type="InterPro" id="IPR036396">
    <property type="entry name" value="Cyt_P450_sf"/>
</dbReference>
<dbReference type="Proteomes" id="UP000287972">
    <property type="component" value="Unassembled WGS sequence"/>
</dbReference>
<dbReference type="GO" id="GO:0016705">
    <property type="term" value="F:oxidoreductase activity, acting on paired donors, with incorporation or reduction of molecular oxygen"/>
    <property type="evidence" value="ECO:0007669"/>
    <property type="project" value="InterPro"/>
</dbReference>
<evidence type="ECO:0000313" key="10">
    <source>
        <dbReference type="EMBL" id="RSL52700.1"/>
    </source>
</evidence>
<evidence type="ECO:0000256" key="6">
    <source>
        <dbReference type="ARBA" id="ARBA00023033"/>
    </source>
</evidence>
<keyword evidence="5 7" id="KW-0408">Iron</keyword>
<evidence type="ECO:0000256" key="5">
    <source>
        <dbReference type="ARBA" id="ARBA00023004"/>
    </source>
</evidence>
<evidence type="ECO:0000313" key="11">
    <source>
        <dbReference type="Proteomes" id="UP000287972"/>
    </source>
</evidence>
<dbReference type="InterPro" id="IPR002403">
    <property type="entry name" value="Cyt_P450_E_grp-IV"/>
</dbReference>
<dbReference type="InterPro" id="IPR001128">
    <property type="entry name" value="Cyt_P450"/>
</dbReference>
<evidence type="ECO:0000256" key="4">
    <source>
        <dbReference type="ARBA" id="ARBA00023002"/>
    </source>
</evidence>
<evidence type="ECO:0000256" key="2">
    <source>
        <dbReference type="ARBA" id="ARBA00010617"/>
    </source>
</evidence>
<keyword evidence="7 8" id="KW-0349">Heme</keyword>
<comment type="caution">
    <text evidence="10">The sequence shown here is derived from an EMBL/GenBank/DDBJ whole genome shotgun (WGS) entry which is preliminary data.</text>
</comment>
<proteinExistence type="inferred from homology"/>